<evidence type="ECO:0000313" key="2">
    <source>
        <dbReference type="Proteomes" id="UP000032582"/>
    </source>
</evidence>
<dbReference type="Proteomes" id="UP000032582">
    <property type="component" value="Unassembled WGS sequence"/>
</dbReference>
<reference evidence="1 2" key="1">
    <citation type="submission" date="2015-02" db="EMBL/GenBank/DDBJ databases">
        <title>Whole genome shotgun sequencing of cultured foodborne pathogen.</title>
        <authorList>
            <person name="Timme R."/>
            <person name="Allard M.W."/>
            <person name="Strain E."/>
            <person name="Evans P.S."/>
            <person name="Brown E."/>
        </authorList>
    </citation>
    <scope>NUCLEOTIDE SEQUENCE [LARGE SCALE GENOMIC DNA]</scope>
    <source>
        <strain evidence="1 2">GCSL-TSO-24</strain>
    </source>
</reference>
<accession>A0A0D8L7D7</accession>
<dbReference type="Pfam" id="PF21983">
    <property type="entry name" value="NikA-like"/>
    <property type="match status" value="1"/>
</dbReference>
<proteinExistence type="predicted"/>
<evidence type="ECO:0000313" key="1">
    <source>
        <dbReference type="EMBL" id="KJF77634.1"/>
    </source>
</evidence>
<dbReference type="InterPro" id="IPR053842">
    <property type="entry name" value="NikA-like"/>
</dbReference>
<sequence>MPTTDRKRGRINLNADERRDISIQFRVNKEEFEYLKSLVEASGLERGHYIRREILKAEPVVKRKMPEVNQKTYIQLSAIGNNINQATKKLNGNEYFDKNEVDKVMFNIKQVSRRILEINKDLNYEGIRS</sequence>
<protein>
    <submittedName>
        <fullName evidence="1">Uncharacterized protein</fullName>
    </submittedName>
</protein>
<dbReference type="EMBL" id="JZSH01000123">
    <property type="protein sequence ID" value="KJF77634.1"/>
    <property type="molecule type" value="Genomic_DNA"/>
</dbReference>
<comment type="caution">
    <text evidence="1">The sequence shown here is derived from an EMBL/GenBank/DDBJ whole genome shotgun (WGS) entry which is preliminary data.</text>
</comment>
<dbReference type="AlphaFoldDB" id="A0A0D8L7D7"/>
<name>A0A0D8L7D7_MORMO</name>
<organism evidence="1 2">
    <name type="scientific">Morganella morganii</name>
    <name type="common">Proteus morganii</name>
    <dbReference type="NCBI Taxonomy" id="582"/>
    <lineage>
        <taxon>Bacteria</taxon>
        <taxon>Pseudomonadati</taxon>
        <taxon>Pseudomonadota</taxon>
        <taxon>Gammaproteobacteria</taxon>
        <taxon>Enterobacterales</taxon>
        <taxon>Morganellaceae</taxon>
        <taxon>Morganella</taxon>
    </lineage>
</organism>
<gene>
    <name evidence="1" type="ORF">UA45_11590</name>
</gene>